<dbReference type="Proteomes" id="UP000789739">
    <property type="component" value="Unassembled WGS sequence"/>
</dbReference>
<reference evidence="3" key="1">
    <citation type="submission" date="2021-06" db="EMBL/GenBank/DDBJ databases">
        <authorList>
            <person name="Kallberg Y."/>
            <person name="Tangrot J."/>
            <person name="Rosling A."/>
        </authorList>
    </citation>
    <scope>NUCLEOTIDE SEQUENCE</scope>
    <source>
        <strain evidence="3">BR232B</strain>
    </source>
</reference>
<name>A0A9N9H7K8_9GLOM</name>
<dbReference type="EMBL" id="CAJVPI010004074">
    <property type="protein sequence ID" value="CAG8664896.1"/>
    <property type="molecule type" value="Genomic_DNA"/>
</dbReference>
<organism evidence="3 4">
    <name type="scientific">Paraglomus brasilianum</name>
    <dbReference type="NCBI Taxonomy" id="144538"/>
    <lineage>
        <taxon>Eukaryota</taxon>
        <taxon>Fungi</taxon>
        <taxon>Fungi incertae sedis</taxon>
        <taxon>Mucoromycota</taxon>
        <taxon>Glomeromycotina</taxon>
        <taxon>Glomeromycetes</taxon>
        <taxon>Paraglomerales</taxon>
        <taxon>Paraglomeraceae</taxon>
        <taxon>Paraglomus</taxon>
    </lineage>
</organism>
<feature type="compositionally biased region" description="Polar residues" evidence="2">
    <location>
        <begin position="152"/>
        <end position="173"/>
    </location>
</feature>
<feature type="region of interest" description="Disordered" evidence="2">
    <location>
        <begin position="148"/>
        <end position="173"/>
    </location>
</feature>
<dbReference type="AlphaFoldDB" id="A0A9N9H7K8"/>
<evidence type="ECO:0000256" key="1">
    <source>
        <dbReference type="SAM" id="Coils"/>
    </source>
</evidence>
<feature type="non-terminal residue" evidence="3">
    <location>
        <position position="1"/>
    </location>
</feature>
<evidence type="ECO:0000256" key="2">
    <source>
        <dbReference type="SAM" id="MobiDB-lite"/>
    </source>
</evidence>
<feature type="non-terminal residue" evidence="3">
    <location>
        <position position="496"/>
    </location>
</feature>
<proteinExistence type="predicted"/>
<dbReference type="OrthoDB" id="2396307at2759"/>
<evidence type="ECO:0000313" key="4">
    <source>
        <dbReference type="Proteomes" id="UP000789739"/>
    </source>
</evidence>
<accession>A0A9N9H7K8</accession>
<feature type="coiled-coil region" evidence="1">
    <location>
        <begin position="282"/>
        <end position="309"/>
    </location>
</feature>
<sequence length="496" mass="57091">IRRKYNNLQTDLINEQQRRYNAEAERDIRQTELTQTQGDLNLITTAYNSERVIDLKWGKWKNRILNLQGQILLLQNNPQNMAEGVPNDDARILGTLKTHLSSDRELYSWMRNENIAGIDEFFIILKNMWLERSSLYVDQNSDYVQSKKKSFTKQNDNVQSSQPASNILQPTVSQPAFPSYDEMQKSFQAMFDKQDAKHKAEIKMEKLKAEFESKMSQQPKKSRPPVPPKDYEQLLGFYEGAGDPRWSNPSREERLEWMDKAFPPPIATKPERLRSTNQSTRINRMEEGLNETREAMNQLTEEFQKLNIRKGNIAKSNFDRSYFTPLKPINLYSNLANEEDKEGGKKKQLLDAKAYSLCETPKNPETYDELLPKLSPAMRKMCQSHTVQKKESKSDKWFSSLQYLNASINDLSISESFLDNGSEFGALNDATINALGWKADKPSNFDIKGNSKYITESLGWFTDVPVTIKDKDGKTVTASGNFTRIDNGEPKPMLCL</sequence>
<feature type="coiled-coil region" evidence="1">
    <location>
        <begin position="190"/>
        <end position="217"/>
    </location>
</feature>
<keyword evidence="4" id="KW-1185">Reference proteome</keyword>
<gene>
    <name evidence="3" type="ORF">PBRASI_LOCUS10990</name>
</gene>
<keyword evidence="1" id="KW-0175">Coiled coil</keyword>
<comment type="caution">
    <text evidence="3">The sequence shown here is derived from an EMBL/GenBank/DDBJ whole genome shotgun (WGS) entry which is preliminary data.</text>
</comment>
<protein>
    <submittedName>
        <fullName evidence="3">8608_t:CDS:1</fullName>
    </submittedName>
</protein>
<feature type="coiled-coil region" evidence="1">
    <location>
        <begin position="5"/>
        <end position="34"/>
    </location>
</feature>
<evidence type="ECO:0000313" key="3">
    <source>
        <dbReference type="EMBL" id="CAG8664896.1"/>
    </source>
</evidence>